<accession>A0ABX0GN10</accession>
<evidence type="ECO:0008006" key="3">
    <source>
        <dbReference type="Google" id="ProtNLM"/>
    </source>
</evidence>
<organism evidence="1 2">
    <name type="scientific">Photorhabdus tasmaniensis</name>
    <dbReference type="NCBI Taxonomy" id="1004159"/>
    <lineage>
        <taxon>Bacteria</taxon>
        <taxon>Pseudomonadati</taxon>
        <taxon>Pseudomonadota</taxon>
        <taxon>Gammaproteobacteria</taxon>
        <taxon>Enterobacterales</taxon>
        <taxon>Morganellaceae</taxon>
        <taxon>Photorhabdus</taxon>
    </lineage>
</organism>
<dbReference type="Proteomes" id="UP000697802">
    <property type="component" value="Unassembled WGS sequence"/>
</dbReference>
<gene>
    <name evidence="1" type="ORF">C5471_16535</name>
</gene>
<reference evidence="1 2" key="1">
    <citation type="submission" date="2018-02" db="EMBL/GenBank/DDBJ databases">
        <authorList>
            <person name="Machado R.A."/>
        </authorList>
    </citation>
    <scope>NUCLEOTIDE SEQUENCE [LARGE SCALE GENOMIC DNA]</scope>
    <source>
        <strain evidence="1 2">T327</strain>
    </source>
</reference>
<evidence type="ECO:0000313" key="1">
    <source>
        <dbReference type="EMBL" id="NHB89214.1"/>
    </source>
</evidence>
<sequence>MNSFHELTTELLNRDCTTVDLIFFQKNRDERTTESRYFIRHSNDKTILEQSMVINGSQYGYVAQAIITDFPLLETEKAAALKLADWLRRMAEAIEEGFGEKR</sequence>
<comment type="caution">
    <text evidence="1">The sequence shown here is derived from an EMBL/GenBank/DDBJ whole genome shotgun (WGS) entry which is preliminary data.</text>
</comment>
<evidence type="ECO:0000313" key="2">
    <source>
        <dbReference type="Proteomes" id="UP000697802"/>
    </source>
</evidence>
<name>A0ABX0GN10_9GAMM</name>
<dbReference type="RefSeq" id="WP_133815661.1">
    <property type="nucleotide sequence ID" value="NZ_CAWPIF010000038.1"/>
</dbReference>
<proteinExistence type="predicted"/>
<protein>
    <recommendedName>
        <fullName evidence="3">Phage protein</fullName>
    </recommendedName>
</protein>
<dbReference type="EMBL" id="PUJU01000038">
    <property type="protein sequence ID" value="NHB89214.1"/>
    <property type="molecule type" value="Genomic_DNA"/>
</dbReference>
<keyword evidence="2" id="KW-1185">Reference proteome</keyword>